<sequence length="100" mass="10908">MNTLTVVLTCCAIVAVNSCLREETGNNYKESCVSLYLLKKIDRSGNYQFQTLHLNLKGGIWTDCYELPPTVAIPSNCFPLTVGSARGIGFNDGNAVAIYL</sequence>
<comment type="caution">
    <text evidence="2">The sequence shown here is derived from an EMBL/GenBank/DDBJ whole genome shotgun (WGS) entry which is preliminary data.</text>
</comment>
<gene>
    <name evidence="2" type="primary">Acey_s0207.g2034</name>
    <name evidence="2" type="ORF">Y032_0207g2034</name>
</gene>
<feature type="chain" id="PRO_5001486507" evidence="1">
    <location>
        <begin position="19"/>
        <end position="100"/>
    </location>
</feature>
<dbReference type="EMBL" id="JARK01001543">
    <property type="protein sequence ID" value="EYB91333.1"/>
    <property type="molecule type" value="Genomic_DNA"/>
</dbReference>
<accession>A0A016SKU6</accession>
<evidence type="ECO:0000256" key="1">
    <source>
        <dbReference type="SAM" id="SignalP"/>
    </source>
</evidence>
<keyword evidence="3" id="KW-1185">Reference proteome</keyword>
<proteinExistence type="predicted"/>
<protein>
    <submittedName>
        <fullName evidence="2">Uncharacterized protein</fullName>
    </submittedName>
</protein>
<dbReference type="Proteomes" id="UP000024635">
    <property type="component" value="Unassembled WGS sequence"/>
</dbReference>
<name>A0A016SKU6_9BILA</name>
<dbReference type="AlphaFoldDB" id="A0A016SKU6"/>
<evidence type="ECO:0000313" key="3">
    <source>
        <dbReference type="Proteomes" id="UP000024635"/>
    </source>
</evidence>
<keyword evidence="1" id="KW-0732">Signal</keyword>
<organism evidence="2 3">
    <name type="scientific">Ancylostoma ceylanicum</name>
    <dbReference type="NCBI Taxonomy" id="53326"/>
    <lineage>
        <taxon>Eukaryota</taxon>
        <taxon>Metazoa</taxon>
        <taxon>Ecdysozoa</taxon>
        <taxon>Nematoda</taxon>
        <taxon>Chromadorea</taxon>
        <taxon>Rhabditida</taxon>
        <taxon>Rhabditina</taxon>
        <taxon>Rhabditomorpha</taxon>
        <taxon>Strongyloidea</taxon>
        <taxon>Ancylostomatidae</taxon>
        <taxon>Ancylostomatinae</taxon>
        <taxon>Ancylostoma</taxon>
    </lineage>
</organism>
<reference evidence="3" key="1">
    <citation type="journal article" date="2015" name="Nat. Genet.">
        <title>The genome and transcriptome of the zoonotic hookworm Ancylostoma ceylanicum identify infection-specific gene families.</title>
        <authorList>
            <person name="Schwarz E.M."/>
            <person name="Hu Y."/>
            <person name="Antoshechkin I."/>
            <person name="Miller M.M."/>
            <person name="Sternberg P.W."/>
            <person name="Aroian R.V."/>
        </authorList>
    </citation>
    <scope>NUCLEOTIDE SEQUENCE</scope>
    <source>
        <strain evidence="3">HY135</strain>
    </source>
</reference>
<evidence type="ECO:0000313" key="2">
    <source>
        <dbReference type="EMBL" id="EYB91333.1"/>
    </source>
</evidence>
<feature type="signal peptide" evidence="1">
    <location>
        <begin position="1"/>
        <end position="18"/>
    </location>
</feature>